<dbReference type="GO" id="GO:0005737">
    <property type="term" value="C:cytoplasm"/>
    <property type="evidence" value="ECO:0007669"/>
    <property type="project" value="TreeGrafter"/>
</dbReference>
<evidence type="ECO:0000256" key="3">
    <source>
        <dbReference type="SAM" id="Phobius"/>
    </source>
</evidence>
<comment type="caution">
    <text evidence="5">The sequence shown here is derived from an EMBL/GenBank/DDBJ whole genome shotgun (WGS) entry which is preliminary data.</text>
</comment>
<dbReference type="GO" id="GO:0030041">
    <property type="term" value="P:actin filament polymerization"/>
    <property type="evidence" value="ECO:0007669"/>
    <property type="project" value="TreeGrafter"/>
</dbReference>
<proteinExistence type="predicted"/>
<feature type="region of interest" description="Disordered" evidence="2">
    <location>
        <begin position="351"/>
        <end position="372"/>
    </location>
</feature>
<dbReference type="PANTHER" id="PTHR16091">
    <property type="entry name" value="TTC17 PROTEIN"/>
    <property type="match status" value="1"/>
</dbReference>
<dbReference type="OrthoDB" id="10259630at2759"/>
<dbReference type="SUPFAM" id="SSF48452">
    <property type="entry name" value="TPR-like"/>
    <property type="match status" value="1"/>
</dbReference>
<gene>
    <name evidence="5" type="ORF">TCAL_01341</name>
</gene>
<keyword evidence="6" id="KW-1185">Reference proteome</keyword>
<dbReference type="AlphaFoldDB" id="A0A553PA35"/>
<dbReference type="InterPro" id="IPR011990">
    <property type="entry name" value="TPR-like_helical_dom_sf"/>
</dbReference>
<feature type="repeat" description="TPR" evidence="1">
    <location>
        <begin position="271"/>
        <end position="304"/>
    </location>
</feature>
<evidence type="ECO:0000256" key="2">
    <source>
        <dbReference type="SAM" id="MobiDB-lite"/>
    </source>
</evidence>
<dbReference type="InterPro" id="IPR019734">
    <property type="entry name" value="TPR_rpt"/>
</dbReference>
<organism evidence="5 6">
    <name type="scientific">Tigriopus californicus</name>
    <name type="common">Marine copepod</name>
    <dbReference type="NCBI Taxonomy" id="6832"/>
    <lineage>
        <taxon>Eukaryota</taxon>
        <taxon>Metazoa</taxon>
        <taxon>Ecdysozoa</taxon>
        <taxon>Arthropoda</taxon>
        <taxon>Crustacea</taxon>
        <taxon>Multicrustacea</taxon>
        <taxon>Hexanauplia</taxon>
        <taxon>Copepoda</taxon>
        <taxon>Harpacticoida</taxon>
        <taxon>Harpacticidae</taxon>
        <taxon>Tigriopus</taxon>
    </lineage>
</organism>
<keyword evidence="3" id="KW-1133">Transmembrane helix</keyword>
<evidence type="ECO:0000313" key="5">
    <source>
        <dbReference type="EMBL" id="TRY74547.1"/>
    </source>
</evidence>
<accession>A0A553PA35</accession>
<feature type="compositionally biased region" description="Basic residues" evidence="2">
    <location>
        <begin position="362"/>
        <end position="372"/>
    </location>
</feature>
<keyword evidence="3" id="KW-0472">Membrane</keyword>
<feature type="chain" id="PRO_5021959516" evidence="4">
    <location>
        <begin position="22"/>
        <end position="372"/>
    </location>
</feature>
<keyword evidence="4" id="KW-0732">Signal</keyword>
<dbReference type="Gene3D" id="1.25.40.10">
    <property type="entry name" value="Tetratricopeptide repeat domain"/>
    <property type="match status" value="1"/>
</dbReference>
<keyword evidence="3" id="KW-0812">Transmembrane</keyword>
<dbReference type="EMBL" id="VCGU01000005">
    <property type="protein sequence ID" value="TRY74547.1"/>
    <property type="molecule type" value="Genomic_DNA"/>
</dbReference>
<dbReference type="OMA" id="TIECFRR"/>
<dbReference type="Pfam" id="PF14559">
    <property type="entry name" value="TPR_19"/>
    <property type="match status" value="1"/>
</dbReference>
<feature type="region of interest" description="Disordered" evidence="2">
    <location>
        <begin position="36"/>
        <end position="57"/>
    </location>
</feature>
<reference evidence="5 6" key="1">
    <citation type="journal article" date="2018" name="Nat. Ecol. Evol.">
        <title>Genomic signatures of mitonuclear coevolution across populations of Tigriopus californicus.</title>
        <authorList>
            <person name="Barreto F.S."/>
            <person name="Watson E.T."/>
            <person name="Lima T.G."/>
            <person name="Willett C.S."/>
            <person name="Edmands S."/>
            <person name="Li W."/>
            <person name="Burton R.S."/>
        </authorList>
    </citation>
    <scope>NUCLEOTIDE SEQUENCE [LARGE SCALE GENOMIC DNA]</scope>
    <source>
        <strain evidence="5 6">San Diego</strain>
    </source>
</reference>
<sequence>MLLEVLLVLSLFAAHPSQVGSQTSYTWRLDADMGKVMPASSFPQPPPSPHGRRHGGEPVDEKLLLQEAVLDILMSTITSSDGTWRKTSHEKACFHCEKPNVGVARNNRGVPIDGYDSDNHASETDLDDEVLECGKPVNFTYYDHLVGIQNRHTHAQMPEPEVVSLFKVKKTGRKNANGESTVEIIERRLKKSKRDKPKSLELYNQIGNFWRIKGDTRKSIECFRRALAVSPNNADILLNLARVLFNLQYLDDAIFLTRRSLEVQPPDQNAWHQHFQLGEILKAYSHYQEAALHLRHVLELKPNYEPAILALEEMEAIPNSSVHPYTIFIILFLGFAVSMWIKTTLYASQGPEENGHVPNGRGRLKMFQRQRR</sequence>
<evidence type="ECO:0000313" key="6">
    <source>
        <dbReference type="Proteomes" id="UP000318571"/>
    </source>
</evidence>
<feature type="repeat" description="TPR" evidence="1">
    <location>
        <begin position="200"/>
        <end position="233"/>
    </location>
</feature>
<dbReference type="SMART" id="SM00028">
    <property type="entry name" value="TPR"/>
    <property type="match status" value="3"/>
</dbReference>
<dbReference type="PROSITE" id="PS50005">
    <property type="entry name" value="TPR"/>
    <property type="match status" value="2"/>
</dbReference>
<keyword evidence="1" id="KW-0802">TPR repeat</keyword>
<evidence type="ECO:0000256" key="1">
    <source>
        <dbReference type="PROSITE-ProRule" id="PRU00339"/>
    </source>
</evidence>
<dbReference type="GO" id="GO:0015629">
    <property type="term" value="C:actin cytoskeleton"/>
    <property type="evidence" value="ECO:0007669"/>
    <property type="project" value="TreeGrafter"/>
</dbReference>
<feature type="signal peptide" evidence="4">
    <location>
        <begin position="1"/>
        <end position="21"/>
    </location>
</feature>
<dbReference type="PANTHER" id="PTHR16091:SF3">
    <property type="entry name" value="TETRATRICOPEPTIDE REPEAT PROTEIN 17"/>
    <property type="match status" value="1"/>
</dbReference>
<evidence type="ECO:0000256" key="4">
    <source>
        <dbReference type="SAM" id="SignalP"/>
    </source>
</evidence>
<name>A0A553PA35_TIGCA</name>
<feature type="transmembrane region" description="Helical" evidence="3">
    <location>
        <begin position="322"/>
        <end position="341"/>
    </location>
</feature>
<dbReference type="InterPro" id="IPR052630">
    <property type="entry name" value="TTC17"/>
</dbReference>
<protein>
    <submittedName>
        <fullName evidence="5">Uncharacterized protein</fullName>
    </submittedName>
</protein>
<dbReference type="Proteomes" id="UP000318571">
    <property type="component" value="Chromosome 2"/>
</dbReference>
<dbReference type="STRING" id="6832.A0A553PA35"/>